<dbReference type="AlphaFoldDB" id="A0A2A4IZ59"/>
<accession>A0A2A4IZ59</accession>
<feature type="compositionally biased region" description="Gly residues" evidence="1">
    <location>
        <begin position="365"/>
        <end position="381"/>
    </location>
</feature>
<proteinExistence type="predicted"/>
<feature type="region of interest" description="Disordered" evidence="1">
    <location>
        <begin position="879"/>
        <end position="909"/>
    </location>
</feature>
<feature type="region of interest" description="Disordered" evidence="1">
    <location>
        <begin position="1"/>
        <end position="20"/>
    </location>
</feature>
<organism evidence="2">
    <name type="scientific">Heliothis virescens</name>
    <name type="common">Tobacco budworm moth</name>
    <dbReference type="NCBI Taxonomy" id="7102"/>
    <lineage>
        <taxon>Eukaryota</taxon>
        <taxon>Metazoa</taxon>
        <taxon>Ecdysozoa</taxon>
        <taxon>Arthropoda</taxon>
        <taxon>Hexapoda</taxon>
        <taxon>Insecta</taxon>
        <taxon>Pterygota</taxon>
        <taxon>Neoptera</taxon>
        <taxon>Endopterygota</taxon>
        <taxon>Lepidoptera</taxon>
        <taxon>Glossata</taxon>
        <taxon>Ditrysia</taxon>
        <taxon>Noctuoidea</taxon>
        <taxon>Noctuidae</taxon>
        <taxon>Heliothinae</taxon>
        <taxon>Heliothis</taxon>
    </lineage>
</organism>
<feature type="compositionally biased region" description="Basic and acidic residues" evidence="1">
    <location>
        <begin position="316"/>
        <end position="325"/>
    </location>
</feature>
<reference evidence="2" key="1">
    <citation type="submission" date="2017-09" db="EMBL/GenBank/DDBJ databases">
        <title>Contemporary evolution of a Lepidopteran species, Heliothis virescens, in response to modern agricultural practices.</title>
        <authorList>
            <person name="Fritz M.L."/>
            <person name="Deyonke A.M."/>
            <person name="Papanicolaou A."/>
            <person name="Micinski S."/>
            <person name="Westbrook J."/>
            <person name="Gould F."/>
        </authorList>
    </citation>
    <scope>NUCLEOTIDE SEQUENCE [LARGE SCALE GENOMIC DNA]</scope>
    <source>
        <strain evidence="2">HvINT-</strain>
        <tissue evidence="2">Whole body</tissue>
    </source>
</reference>
<feature type="region of interest" description="Disordered" evidence="1">
    <location>
        <begin position="240"/>
        <end position="337"/>
    </location>
</feature>
<gene>
    <name evidence="2" type="ORF">B5V51_10675</name>
</gene>
<feature type="region of interest" description="Disordered" evidence="1">
    <location>
        <begin position="364"/>
        <end position="398"/>
    </location>
</feature>
<evidence type="ECO:0000313" key="2">
    <source>
        <dbReference type="EMBL" id="PCG64432.1"/>
    </source>
</evidence>
<feature type="compositionally biased region" description="Polar residues" evidence="1">
    <location>
        <begin position="1"/>
        <end position="12"/>
    </location>
</feature>
<feature type="compositionally biased region" description="Basic residues" evidence="1">
    <location>
        <begin position="569"/>
        <end position="578"/>
    </location>
</feature>
<feature type="region of interest" description="Disordered" evidence="1">
    <location>
        <begin position="563"/>
        <end position="582"/>
    </location>
</feature>
<sequence length="909" mass="98637">MKIQTVAGTRTLSGEPPRSTAYYYADLERLKRKNGAEPPQETPPNPDELSEYVETNEVVNDGAVREVPPLRDRGRQWSLPEYNTPENSRKIEETYSTAGTFPMPEPKEKEPLLAELEVVGRLPLTQLEGAGGVRRSRSWYLCCPNVADEEMSRESSWRYSSLRPVTAPPVPGHNGLSVLVSSAQSGREDVVSLRAERDALARALSAERARSAAAARAHDARLAELHGVIAELVRRRAHDKHARAIPEEEVSDECESTTQPAGELDNDADHSRTEQNDTSSAISPELPTPQESKVEATLPSAVEELPTDTETSVQDVRAETPRVEVRPPSAEPCDTSLNLSDRDSHVCLSTARCCEPVGSDTVGADGSGAGGSGAGGSGAGGSCERERGSPDEPRLYTPCAGRCESRQAKLASRVKLRRTDNSDSSEPRNTDWWSAERVSVELCAHADLRDALHAAQNEGCTWAARCARCARAPPGMCTRPLRILRTDCTGACAVQDRTSVSLCCALPAASDAPRDYERASRARRDNTRQHDQTVLRVRGAGVDCRVAVLRRLRAADRALEEPTTCVPRSPRHSTKRRPGMLQTVHARARCRSRRRCRCAAALRAADRALGPTTCCSPLAETQHEQARARYACPDCTARARCRSERRCPLCCALAAPRPARIETYDGAARARRDTNARQARRRVRCRLLRVRGTECLTCGVAGGCRVGAAEPRGSRRYDVSGPLFSRDTATTSHDQLLQNVLARAACGVDVGVAVSARCASADARLRPLRLLLRASPDTARQARRQVCVQTVTARARAWSRRSVSAVLRVRAPTGGRASRPTTCAALGDDTVTDKHDQRAAAEQVAAAADCPAGWRPEQGRRCALGALLSARALAGTRCRPPWLGSAPVRHSSARGSRPTSWGCGRTRRG</sequence>
<name>A0A2A4IZ59_HELVI</name>
<comment type="caution">
    <text evidence="2">The sequence shown here is derived from an EMBL/GenBank/DDBJ whole genome shotgun (WGS) entry which is preliminary data.</text>
</comment>
<dbReference type="EMBL" id="NWSH01005110">
    <property type="protein sequence ID" value="PCG64432.1"/>
    <property type="molecule type" value="Genomic_DNA"/>
</dbReference>
<evidence type="ECO:0000256" key="1">
    <source>
        <dbReference type="SAM" id="MobiDB-lite"/>
    </source>
</evidence>
<protein>
    <submittedName>
        <fullName evidence="2">Uncharacterized protein</fullName>
    </submittedName>
</protein>
<feature type="region of interest" description="Disordered" evidence="1">
    <location>
        <begin position="31"/>
        <end position="53"/>
    </location>
</feature>
<feature type="compositionally biased region" description="Basic and acidic residues" evidence="1">
    <location>
        <begin position="383"/>
        <end position="394"/>
    </location>
</feature>